<proteinExistence type="predicted"/>
<protein>
    <submittedName>
        <fullName evidence="1">Uncharacterized protein</fullName>
    </submittedName>
</protein>
<dbReference type="Proteomes" id="UP000463951">
    <property type="component" value="Chromosome"/>
</dbReference>
<dbReference type="AlphaFoldDB" id="A0A499UBT8"/>
<name>A0A499UBT8_9ACTN</name>
<accession>A0A499UBT8</accession>
<reference evidence="1 2" key="1">
    <citation type="journal article" date="2020" name="Int. J. Syst. Evol. Microbiol.">
        <title>Reclassification of Streptomyces castelarensis and Streptomyces sporoclivatus as later heterotypic synonyms of Streptomyces antimycoticus.</title>
        <authorList>
            <person name="Komaki H."/>
            <person name="Tamura T."/>
        </authorList>
    </citation>
    <scope>NUCLEOTIDE SEQUENCE [LARGE SCALE GENOMIC DNA]</scope>
    <source>
        <strain evidence="1 2">NBRC 100767</strain>
    </source>
</reference>
<evidence type="ECO:0000313" key="1">
    <source>
        <dbReference type="EMBL" id="BBJ38384.1"/>
    </source>
</evidence>
<evidence type="ECO:0000313" key="2">
    <source>
        <dbReference type="Proteomes" id="UP000463951"/>
    </source>
</evidence>
<sequence length="49" mass="4858">MVPTRKLTITATQLKGRSGLPGGIAPATRDVFGPAGIARLLADEPGAGG</sequence>
<gene>
    <name evidence="1" type="ORF">SSPO_011020</name>
</gene>
<organism evidence="1 2">
    <name type="scientific">Streptomyces antimycoticus</name>
    <dbReference type="NCBI Taxonomy" id="68175"/>
    <lineage>
        <taxon>Bacteria</taxon>
        <taxon>Bacillati</taxon>
        <taxon>Actinomycetota</taxon>
        <taxon>Actinomycetes</taxon>
        <taxon>Kitasatosporales</taxon>
        <taxon>Streptomycetaceae</taxon>
        <taxon>Streptomyces</taxon>
        <taxon>Streptomyces violaceusniger group</taxon>
    </lineage>
</organism>
<dbReference type="EMBL" id="AP019620">
    <property type="protein sequence ID" value="BBJ38384.1"/>
    <property type="molecule type" value="Genomic_DNA"/>
</dbReference>